<protein>
    <submittedName>
        <fullName evidence="1">Uncharacterized protein</fullName>
    </submittedName>
</protein>
<evidence type="ECO:0000313" key="2">
    <source>
        <dbReference type="Proteomes" id="UP000054558"/>
    </source>
</evidence>
<keyword evidence="2" id="KW-1185">Reference proteome</keyword>
<dbReference type="AlphaFoldDB" id="A0A0U9HJS9"/>
<organism evidence="1 2">
    <name type="scientific">Klebsormidium nitens</name>
    <name type="common">Green alga</name>
    <name type="synonym">Ulothrix nitens</name>
    <dbReference type="NCBI Taxonomy" id="105231"/>
    <lineage>
        <taxon>Eukaryota</taxon>
        <taxon>Viridiplantae</taxon>
        <taxon>Streptophyta</taxon>
        <taxon>Klebsormidiophyceae</taxon>
        <taxon>Klebsormidiales</taxon>
        <taxon>Klebsormidiaceae</taxon>
        <taxon>Klebsormidium</taxon>
    </lineage>
</organism>
<reference evidence="1 2" key="1">
    <citation type="journal article" date="2014" name="Nat. Commun.">
        <title>Klebsormidium flaccidum genome reveals primary factors for plant terrestrial adaptation.</title>
        <authorList>
            <person name="Hori K."/>
            <person name="Maruyama F."/>
            <person name="Fujisawa T."/>
            <person name="Togashi T."/>
            <person name="Yamamoto N."/>
            <person name="Seo M."/>
            <person name="Sato S."/>
            <person name="Yamada T."/>
            <person name="Mori H."/>
            <person name="Tajima N."/>
            <person name="Moriyama T."/>
            <person name="Ikeuchi M."/>
            <person name="Watanabe M."/>
            <person name="Wada H."/>
            <person name="Kobayashi K."/>
            <person name="Saito M."/>
            <person name="Masuda T."/>
            <person name="Sasaki-Sekimoto Y."/>
            <person name="Mashiguchi K."/>
            <person name="Awai K."/>
            <person name="Shimojima M."/>
            <person name="Masuda S."/>
            <person name="Iwai M."/>
            <person name="Nobusawa T."/>
            <person name="Narise T."/>
            <person name="Kondo S."/>
            <person name="Saito H."/>
            <person name="Sato R."/>
            <person name="Murakawa M."/>
            <person name="Ihara Y."/>
            <person name="Oshima-Yamada Y."/>
            <person name="Ohtaka K."/>
            <person name="Satoh M."/>
            <person name="Sonobe K."/>
            <person name="Ishii M."/>
            <person name="Ohtani R."/>
            <person name="Kanamori-Sato M."/>
            <person name="Honoki R."/>
            <person name="Miyazaki D."/>
            <person name="Mochizuki H."/>
            <person name="Umetsu J."/>
            <person name="Higashi K."/>
            <person name="Shibata D."/>
            <person name="Kamiya Y."/>
            <person name="Sato N."/>
            <person name="Nakamura Y."/>
            <person name="Tabata S."/>
            <person name="Ida S."/>
            <person name="Kurokawa K."/>
            <person name="Ohta H."/>
        </authorList>
    </citation>
    <scope>NUCLEOTIDE SEQUENCE [LARGE SCALE GENOMIC DNA]</scope>
    <source>
        <strain evidence="1 2">NIES-2285</strain>
    </source>
</reference>
<name>A0A0U9HJS9_KLENI</name>
<dbReference type="Proteomes" id="UP000054558">
    <property type="component" value="Unassembled WGS sequence"/>
</dbReference>
<accession>A0A0U9HJS9</accession>
<gene>
    <name evidence="1" type="ORF">KFL_000900070</name>
</gene>
<dbReference type="EMBL" id="DF237039">
    <property type="protein sequence ID" value="GAQ81752.1"/>
    <property type="molecule type" value="Genomic_DNA"/>
</dbReference>
<evidence type="ECO:0000313" key="1">
    <source>
        <dbReference type="EMBL" id="GAQ81752.1"/>
    </source>
</evidence>
<proteinExistence type="predicted"/>
<sequence length="401" mass="42667">MASAKYSFQVQIPNDTDITTLVNGGYELGVMKKSGVDSAVAIPVQWLSVEILGGTITVSWDEDYYLYYTTQDLSQDGVTIMQGSNTPEATMGRKYSYNRVFTDIGSASRSDGIEIENDLRPGSDSYGIAQKVSKNNGKIVQASGGSAPIIASGILFKGTAGFSFAEEVEVYFTNSKKYTGNDGIVAKYLSVSASTSIVLKPGHTSAVAFDVSGGAWTSVEPMVQGIPLALAAARPPQGAINTLEELFAYEPALNVKEPSVIVELVVIKLAVKILGAALVKWIHDKYRPTHMNLGVRAINPLESSTEHMLEFTNNGNISVPQMHAAEQSLKGQLVPIPGGRYLAAPGVYHTLTIEDKILSVEVKKPDATVAALRLILAQMAAAKKASGLPVGNNGAYGGYLN</sequence>